<evidence type="ECO:0000313" key="3">
    <source>
        <dbReference type="EMBL" id="VBA56951.1"/>
    </source>
</evidence>
<feature type="region of interest" description="Disordered" evidence="1">
    <location>
        <begin position="764"/>
        <end position="797"/>
    </location>
</feature>
<evidence type="ECO:0000313" key="4">
    <source>
        <dbReference type="Proteomes" id="UP000268285"/>
    </source>
</evidence>
<dbReference type="Proteomes" id="UP000268285">
    <property type="component" value="Unassembled WGS sequence"/>
</dbReference>
<keyword evidence="2" id="KW-0472">Membrane</keyword>
<gene>
    <name evidence="3" type="ORF">LAUMK142_05749</name>
</gene>
<feature type="compositionally biased region" description="Basic and acidic residues" evidence="1">
    <location>
        <begin position="786"/>
        <end position="797"/>
    </location>
</feature>
<protein>
    <recommendedName>
        <fullName evidence="5">Secreted protein</fullName>
    </recommendedName>
</protein>
<feature type="transmembrane region" description="Helical" evidence="2">
    <location>
        <begin position="733"/>
        <end position="754"/>
    </location>
</feature>
<organism evidence="3 4">
    <name type="scientific">Mycobacterium pseudokansasii</name>
    <dbReference type="NCBI Taxonomy" id="2341080"/>
    <lineage>
        <taxon>Bacteria</taxon>
        <taxon>Bacillati</taxon>
        <taxon>Actinomycetota</taxon>
        <taxon>Actinomycetes</taxon>
        <taxon>Mycobacteriales</taxon>
        <taxon>Mycobacteriaceae</taxon>
        <taxon>Mycobacterium</taxon>
    </lineage>
</organism>
<reference evidence="3 4" key="1">
    <citation type="submission" date="2018-09" db="EMBL/GenBank/DDBJ databases">
        <authorList>
            <person name="Tagini F."/>
        </authorList>
    </citation>
    <scope>NUCLEOTIDE SEQUENCE [LARGE SCALE GENOMIC DNA]</scope>
    <source>
        <strain evidence="3 4">MK142</strain>
    </source>
</reference>
<dbReference type="OrthoDB" id="3797035at2"/>
<name>A0A498R1I3_9MYCO</name>
<keyword evidence="2" id="KW-1133">Transmembrane helix</keyword>
<keyword evidence="4" id="KW-1185">Reference proteome</keyword>
<keyword evidence="2" id="KW-0812">Transmembrane</keyword>
<proteinExistence type="predicted"/>
<dbReference type="AlphaFoldDB" id="A0A498R1I3"/>
<accession>A0A498R1I3</accession>
<dbReference type="EMBL" id="UPHU01000001">
    <property type="protein sequence ID" value="VBA56951.1"/>
    <property type="molecule type" value="Genomic_DNA"/>
</dbReference>
<evidence type="ECO:0000256" key="1">
    <source>
        <dbReference type="SAM" id="MobiDB-lite"/>
    </source>
</evidence>
<evidence type="ECO:0008006" key="5">
    <source>
        <dbReference type="Google" id="ProtNLM"/>
    </source>
</evidence>
<sequence length="797" mass="83340">MTALRVPWAGLWRLPAVIGIVAGFAAVLNVPRATAGEPSPTPFVQVRIDKVTPDVVTTTSDPVVTVSGTVTNIGDRPVREVMVRLEHAAAVASSAALRTSLDGSTDQYQPAADFLTVAPELQRGQAAGFTLSAPLRSLTKPSLTIDQPGIFPILVNVNGTPDYGAPARLDNARFLLPVVGVPPDRAADFDSAVAPETAKPVWITMLWPLADRPRLAPGVPGGTIPVRLVDDDLANSLANGGRLDTLLSAAELATSRDVDPEGAVTRALCLAVDPDLLVTVNAMTAGYVVSDSSDGPGQLPGTPTHPGTGQTAATIWLNRLRTLAHRSCVAPLPYSQADLDALQRVNDAGLSTIATVSAADIVDKILDVNSVRGATLMPDGPLTNRAVDLLSAYNGMVTIAAADFSAPDAAQGSSANADITARRLSPQLVAAPFDPAVGAALAAAGANPSTPTYLDSSLSVHISHDSATARRQDALGAVLWRSLSPDAAPRTQILVPPATWNLQGDDAQSILTALATTIHAGLAVPRPLPALIADAAAHTEPPQPLGAEANPATARGRFSDDITAQIAGQVGRLWKLTAALTTDDRTGLTGVQYTAPLREDMLRALSQSVPPDTRNGLAQQRLAVVGNTINDFFGAVTIVNPGGSYTLATEHSPLPLALHNGLAVPIRVKLHVDAPPGMTVTDVGQIELPPGYLPLRVPIEVNFTQRVAIDVTLKTPDGMALGEPVRLSVHSNAYGKVLFAITLTAAAVLVALAGRRLWHRFRGQPDPADLDRPDPPPGKHTQQHGALDRRVEEEHRV</sequence>
<dbReference type="RefSeq" id="WP_122502709.1">
    <property type="nucleotide sequence ID" value="NZ_UPHU01000001.1"/>
</dbReference>
<evidence type="ECO:0000256" key="2">
    <source>
        <dbReference type="SAM" id="Phobius"/>
    </source>
</evidence>